<evidence type="ECO:0000313" key="10">
    <source>
        <dbReference type="EMBL" id="SKC51302.1"/>
    </source>
</evidence>
<dbReference type="InterPro" id="IPR027417">
    <property type="entry name" value="P-loop_NTPase"/>
</dbReference>
<reference evidence="10 11" key="1">
    <citation type="submission" date="2017-02" db="EMBL/GenBank/DDBJ databases">
        <authorList>
            <person name="Peterson S.W."/>
        </authorList>
    </citation>
    <scope>NUCLEOTIDE SEQUENCE [LARGE SCALE GENOMIC DNA]</scope>
    <source>
        <strain evidence="10 11">DSM 21481</strain>
    </source>
</reference>
<dbReference type="STRING" id="526729.SAMN04324258_1435"/>
<comment type="similarity">
    <text evidence="2">Belongs to the ABC transporter superfamily.</text>
</comment>
<dbReference type="GO" id="GO:0016887">
    <property type="term" value="F:ATP hydrolysis activity"/>
    <property type="evidence" value="ECO:0007669"/>
    <property type="project" value="InterPro"/>
</dbReference>
<dbReference type="OrthoDB" id="4283894at2"/>
<keyword evidence="4" id="KW-1003">Cell membrane</keyword>
<dbReference type="PIRSF" id="PIRSF039085">
    <property type="entry name" value="ABC_ATPase_HisP"/>
    <property type="match status" value="1"/>
</dbReference>
<dbReference type="InterPro" id="IPR030679">
    <property type="entry name" value="ABC_ATPase_HisP-typ"/>
</dbReference>
<dbReference type="InterPro" id="IPR003439">
    <property type="entry name" value="ABC_transporter-like_ATP-bd"/>
</dbReference>
<proteinExistence type="inferred from homology"/>
<evidence type="ECO:0000256" key="8">
    <source>
        <dbReference type="ARBA" id="ARBA00023136"/>
    </source>
</evidence>
<dbReference type="RefSeq" id="WP_079572840.1">
    <property type="nucleotide sequence ID" value="NZ_FUZQ01000002.1"/>
</dbReference>
<keyword evidence="8" id="KW-0472">Membrane</keyword>
<evidence type="ECO:0000256" key="5">
    <source>
        <dbReference type="ARBA" id="ARBA00022741"/>
    </source>
</evidence>
<dbReference type="PROSITE" id="PS00211">
    <property type="entry name" value="ABC_TRANSPORTER_1"/>
    <property type="match status" value="1"/>
</dbReference>
<dbReference type="GO" id="GO:0005524">
    <property type="term" value="F:ATP binding"/>
    <property type="evidence" value="ECO:0007669"/>
    <property type="project" value="UniProtKB-KW"/>
</dbReference>
<name>A0A1T5JJ77_9MICO</name>
<dbReference type="Proteomes" id="UP000189777">
    <property type="component" value="Unassembled WGS sequence"/>
</dbReference>
<dbReference type="InterPro" id="IPR050086">
    <property type="entry name" value="MetN_ABC_transporter-like"/>
</dbReference>
<organism evidence="10 11">
    <name type="scientific">Krasilnikoviella flava</name>
    <dbReference type="NCBI Taxonomy" id="526729"/>
    <lineage>
        <taxon>Bacteria</taxon>
        <taxon>Bacillati</taxon>
        <taxon>Actinomycetota</taxon>
        <taxon>Actinomycetes</taxon>
        <taxon>Micrococcales</taxon>
        <taxon>Promicromonosporaceae</taxon>
        <taxon>Krasilnikoviella</taxon>
    </lineage>
</organism>
<evidence type="ECO:0000256" key="6">
    <source>
        <dbReference type="ARBA" id="ARBA00022840"/>
    </source>
</evidence>
<dbReference type="PANTHER" id="PTHR43166">
    <property type="entry name" value="AMINO ACID IMPORT ATP-BINDING PROTEIN"/>
    <property type="match status" value="1"/>
</dbReference>
<evidence type="ECO:0000256" key="3">
    <source>
        <dbReference type="ARBA" id="ARBA00022448"/>
    </source>
</evidence>
<evidence type="ECO:0000256" key="7">
    <source>
        <dbReference type="ARBA" id="ARBA00022970"/>
    </source>
</evidence>
<evidence type="ECO:0000256" key="1">
    <source>
        <dbReference type="ARBA" id="ARBA00004202"/>
    </source>
</evidence>
<dbReference type="GO" id="GO:0015424">
    <property type="term" value="F:ABC-type amino acid transporter activity"/>
    <property type="evidence" value="ECO:0007669"/>
    <property type="project" value="InterPro"/>
</dbReference>
<dbReference type="InterPro" id="IPR003593">
    <property type="entry name" value="AAA+_ATPase"/>
</dbReference>
<evidence type="ECO:0000256" key="2">
    <source>
        <dbReference type="ARBA" id="ARBA00005417"/>
    </source>
</evidence>
<dbReference type="AlphaFoldDB" id="A0A1T5JJ77"/>
<accession>A0A1T5JJ77</accession>
<keyword evidence="7" id="KW-0029">Amino-acid transport</keyword>
<keyword evidence="5" id="KW-0547">Nucleotide-binding</keyword>
<comment type="subcellular location">
    <subcellularLocation>
        <location evidence="1">Cell membrane</location>
        <topology evidence="1">Peripheral membrane protein</topology>
    </subcellularLocation>
</comment>
<sequence length="263" mass="28402">MTTVSARGPGPGTPLLALRDVRKSFGSGADRKVVLDGVDLDVAAGSCVVVVGSSGSGKSTLLRVVDLLEEVDDGQVLLDGEDVADPWVDADAVRARLAMVFQQYNLFPHLRVLDNVTLAPRVVHRVPRAEAEAAASAMLERVGLADKARAYPDQLSGGQQQRAAIARALVNGPELLLLDEVTSALDPELVGEVLDLLLSLRHEGVAGRPTTMLVATHEMSFAREVADEVVFLHDGRVHERGTPTQVLDDPQQERTREFLRRLR</sequence>
<dbReference type="Gene3D" id="3.40.50.300">
    <property type="entry name" value="P-loop containing nucleotide triphosphate hydrolases"/>
    <property type="match status" value="1"/>
</dbReference>
<dbReference type="SMART" id="SM00382">
    <property type="entry name" value="AAA"/>
    <property type="match status" value="1"/>
</dbReference>
<dbReference type="EMBL" id="FUZQ01000002">
    <property type="protein sequence ID" value="SKC51302.1"/>
    <property type="molecule type" value="Genomic_DNA"/>
</dbReference>
<dbReference type="Pfam" id="PF00005">
    <property type="entry name" value="ABC_tran"/>
    <property type="match status" value="1"/>
</dbReference>
<evidence type="ECO:0000256" key="4">
    <source>
        <dbReference type="ARBA" id="ARBA00022475"/>
    </source>
</evidence>
<keyword evidence="6 10" id="KW-0067">ATP-binding</keyword>
<evidence type="ECO:0000313" key="11">
    <source>
        <dbReference type="Proteomes" id="UP000189777"/>
    </source>
</evidence>
<keyword evidence="3" id="KW-0813">Transport</keyword>
<feature type="domain" description="ABC transporter" evidence="9">
    <location>
        <begin position="16"/>
        <end position="259"/>
    </location>
</feature>
<dbReference type="SUPFAM" id="SSF52540">
    <property type="entry name" value="P-loop containing nucleoside triphosphate hydrolases"/>
    <property type="match status" value="1"/>
</dbReference>
<dbReference type="PROSITE" id="PS50893">
    <property type="entry name" value="ABC_TRANSPORTER_2"/>
    <property type="match status" value="1"/>
</dbReference>
<protein>
    <submittedName>
        <fullName evidence="10">Polar amino acid transport system ATP-binding protein</fullName>
    </submittedName>
</protein>
<dbReference type="PANTHER" id="PTHR43166:SF9">
    <property type="entry name" value="GLUTAMATE_ASPARTATE IMPORT ATP-BINDING PROTEIN GLTL"/>
    <property type="match status" value="1"/>
</dbReference>
<keyword evidence="11" id="KW-1185">Reference proteome</keyword>
<dbReference type="InterPro" id="IPR017871">
    <property type="entry name" value="ABC_transporter-like_CS"/>
</dbReference>
<gene>
    <name evidence="10" type="ORF">SAMN04324258_1435</name>
</gene>
<evidence type="ECO:0000259" key="9">
    <source>
        <dbReference type="PROSITE" id="PS50893"/>
    </source>
</evidence>
<dbReference type="GO" id="GO:0005886">
    <property type="term" value="C:plasma membrane"/>
    <property type="evidence" value="ECO:0007669"/>
    <property type="project" value="UniProtKB-SubCell"/>
</dbReference>